<organism evidence="2 3">
    <name type="scientific">Ornithobacterium rhinotracheale (strain ATCC 51463 / DSM 15997 / CCUG 23171 / CIP 104009 / LMG 9086)</name>
    <dbReference type="NCBI Taxonomy" id="867902"/>
    <lineage>
        <taxon>Bacteria</taxon>
        <taxon>Pseudomonadati</taxon>
        <taxon>Bacteroidota</taxon>
        <taxon>Flavobacteriia</taxon>
        <taxon>Flavobacteriales</taxon>
        <taxon>Weeksellaceae</taxon>
        <taxon>Ornithobacterium</taxon>
    </lineage>
</organism>
<dbReference type="GeneID" id="97258607"/>
<dbReference type="STRING" id="867902.Ornrh_2008"/>
<dbReference type="GeneID" id="71570056"/>
<dbReference type="InterPro" id="IPR041329">
    <property type="entry name" value="YubB_C"/>
</dbReference>
<dbReference type="HOGENOM" id="CLU_1668276_0_0_10"/>
<name>I4A2G3_ORNRL</name>
<feature type="domain" description="YubB ferredoxin-like" evidence="1">
    <location>
        <begin position="50"/>
        <end position="133"/>
    </location>
</feature>
<dbReference type="EMBL" id="CP003283">
    <property type="protein sequence ID" value="AFL98147.1"/>
    <property type="molecule type" value="Genomic_DNA"/>
</dbReference>
<dbReference type="Pfam" id="PF18406">
    <property type="entry name" value="DUF1281_C"/>
    <property type="match status" value="1"/>
</dbReference>
<sequence>MANWCNNNVTFEGIEEQIQEVDTIFQKMIDKEQQEECGQLPNFIKEGNTYFFSIDQQGEGIYRYETKWVPNLEEVREIAQKVGITDFVHEYEELGNLIYGQAIYKEGTLIEYDLEDEDFEQYQWNEDDGTYTFAEEIYHSEWEILALLLEDRINNTK</sequence>
<accession>I4A2G3</accession>
<dbReference type="eggNOG" id="ENOG502ZBIW">
    <property type="taxonomic scope" value="Bacteria"/>
</dbReference>
<gene>
    <name evidence="2" type="ordered locus">Ornrh_2008</name>
</gene>
<keyword evidence="3" id="KW-1185">Reference proteome</keyword>
<protein>
    <recommendedName>
        <fullName evidence="1">YubB ferredoxin-like domain-containing protein</fullName>
    </recommendedName>
</protein>
<dbReference type="PATRIC" id="fig|867902.3.peg.1956"/>
<evidence type="ECO:0000313" key="2">
    <source>
        <dbReference type="EMBL" id="AFL98147.1"/>
    </source>
</evidence>
<reference evidence="2 3" key="1">
    <citation type="submission" date="2012-06" db="EMBL/GenBank/DDBJ databases">
        <title>The complete genome of Ornithobacterium rhinotracheale DSM 15997.</title>
        <authorList>
            <consortium name="US DOE Joint Genome Institute (JGI-PGF)"/>
            <person name="Lucas S."/>
            <person name="Copeland A."/>
            <person name="Lapidus A."/>
            <person name="Goodwin L."/>
            <person name="Pitluck S."/>
            <person name="Peters L."/>
            <person name="Mikhailova N."/>
            <person name="Teshima H."/>
            <person name="Kyrpides N."/>
            <person name="Mavromatis K."/>
            <person name="Pagani I."/>
            <person name="Ivanova N."/>
            <person name="Ovchinnikova G."/>
            <person name="Zeytun A."/>
            <person name="Detter J.C."/>
            <person name="Han C."/>
            <person name="Land M."/>
            <person name="Hauser L."/>
            <person name="Markowitz V."/>
            <person name="Cheng J.-F."/>
            <person name="Hugenholtz P."/>
            <person name="Woyke T."/>
            <person name="Wu D."/>
            <person name="Lang E."/>
            <person name="Kopitz M."/>
            <person name="Brambilla E."/>
            <person name="Klenk H.-P."/>
            <person name="Eisen J.A."/>
        </authorList>
    </citation>
    <scope>NUCLEOTIDE SEQUENCE [LARGE SCALE GENOMIC DNA]</scope>
    <source>
        <strain evidence="3">ATCC 51463 / DSM 15997 / CCUG 23171 / LMG 9086</strain>
    </source>
</reference>
<dbReference type="AlphaFoldDB" id="I4A2G3"/>
<dbReference type="KEGG" id="orh:Ornrh_2008"/>
<dbReference type="Proteomes" id="UP000006051">
    <property type="component" value="Chromosome"/>
</dbReference>
<dbReference type="RefSeq" id="WP_014791668.1">
    <property type="nucleotide sequence ID" value="NC_018016.1"/>
</dbReference>
<evidence type="ECO:0000259" key="1">
    <source>
        <dbReference type="Pfam" id="PF18406"/>
    </source>
</evidence>
<evidence type="ECO:0000313" key="3">
    <source>
        <dbReference type="Proteomes" id="UP000006051"/>
    </source>
</evidence>
<proteinExistence type="predicted"/>